<keyword evidence="3" id="KW-1185">Reference proteome</keyword>
<dbReference type="InterPro" id="IPR010736">
    <property type="entry name" value="SHIPPO-rpt"/>
</dbReference>
<feature type="region of interest" description="Disordered" evidence="1">
    <location>
        <begin position="180"/>
        <end position="209"/>
    </location>
</feature>
<evidence type="ECO:0000313" key="2">
    <source>
        <dbReference type="EMBL" id="KAG8471034.1"/>
    </source>
</evidence>
<proteinExistence type="predicted"/>
<gene>
    <name evidence="2" type="ORF">KFE25_009455</name>
</gene>
<dbReference type="Pfam" id="PF07004">
    <property type="entry name" value="SHIPPO-rpt"/>
    <property type="match status" value="1"/>
</dbReference>
<sequence>MAAAPPRASSAFRSKTPAAGSVSVPETEARKHPGPGAYHRETWVAPQPATHAAFVSRVPRGLTGDTGTLSGPGPYAYQRPQLWGESGRAHSMGPRAKLRLTRMTDVTGRRHYVEMAPPEPAVRWVRTTAPPSIPDGTWHGLGAWQTRLDEKRSSLTVGPGQYTPQFDAVHRRPVVVDFGKSSGRAWHDEPNSPREASRDERGRRHGAADPALVLETTTLLKYPMPTFRRHPARPGSVPFMSRVRAHGAASDDGGGADGRGEIFGGTPGPQAYDTRTKLSQPLPAFRRALGAEYRYGKLK</sequence>
<evidence type="ECO:0000256" key="1">
    <source>
        <dbReference type="SAM" id="MobiDB-lite"/>
    </source>
</evidence>
<accession>A0A8J5Y5A2</accession>
<feature type="region of interest" description="Disordered" evidence="1">
    <location>
        <begin position="246"/>
        <end position="279"/>
    </location>
</feature>
<name>A0A8J5Y5A2_DIALT</name>
<feature type="compositionally biased region" description="Basic and acidic residues" evidence="1">
    <location>
        <begin position="185"/>
        <end position="202"/>
    </location>
</feature>
<comment type="caution">
    <text evidence="2">The sequence shown here is derived from an EMBL/GenBank/DDBJ whole genome shotgun (WGS) entry which is preliminary data.</text>
</comment>
<feature type="compositionally biased region" description="Low complexity" evidence="1">
    <location>
        <begin position="1"/>
        <end position="14"/>
    </location>
</feature>
<dbReference type="Proteomes" id="UP000751190">
    <property type="component" value="Unassembled WGS sequence"/>
</dbReference>
<dbReference type="AlphaFoldDB" id="A0A8J5Y5A2"/>
<dbReference type="OrthoDB" id="10559944at2759"/>
<protein>
    <submittedName>
        <fullName evidence="2">Uncharacterized protein</fullName>
    </submittedName>
</protein>
<dbReference type="EMBL" id="JAGTXO010000001">
    <property type="protein sequence ID" value="KAG8471034.1"/>
    <property type="molecule type" value="Genomic_DNA"/>
</dbReference>
<feature type="region of interest" description="Disordered" evidence="1">
    <location>
        <begin position="1"/>
        <end position="40"/>
    </location>
</feature>
<organism evidence="2 3">
    <name type="scientific">Diacronema lutheri</name>
    <name type="common">Unicellular marine alga</name>
    <name type="synonym">Monochrysis lutheri</name>
    <dbReference type="NCBI Taxonomy" id="2081491"/>
    <lineage>
        <taxon>Eukaryota</taxon>
        <taxon>Haptista</taxon>
        <taxon>Haptophyta</taxon>
        <taxon>Pavlovophyceae</taxon>
        <taxon>Pavlovales</taxon>
        <taxon>Pavlovaceae</taxon>
        <taxon>Diacronema</taxon>
    </lineage>
</organism>
<feature type="compositionally biased region" description="Gly residues" evidence="1">
    <location>
        <begin position="252"/>
        <end position="267"/>
    </location>
</feature>
<evidence type="ECO:0000313" key="3">
    <source>
        <dbReference type="Proteomes" id="UP000751190"/>
    </source>
</evidence>
<reference evidence="2" key="1">
    <citation type="submission" date="2021-05" db="EMBL/GenBank/DDBJ databases">
        <title>The genome of the haptophyte Pavlova lutheri (Diacronema luteri, Pavlovales) - a model for lipid biosynthesis in eukaryotic algae.</title>
        <authorList>
            <person name="Hulatt C.J."/>
            <person name="Posewitz M.C."/>
        </authorList>
    </citation>
    <scope>NUCLEOTIDE SEQUENCE</scope>
    <source>
        <strain evidence="2">NIVA-4/92</strain>
    </source>
</reference>